<dbReference type="KEGG" id="tsig:D6T69_09870"/>
<protein>
    <submittedName>
        <fullName evidence="2">Phosphoadenosine phosphosulfate reductase</fullName>
    </submittedName>
</protein>
<dbReference type="InterPro" id="IPR002500">
    <property type="entry name" value="PAPS_reduct_dom"/>
</dbReference>
<dbReference type="EMBL" id="CP032548">
    <property type="protein sequence ID" value="AZJ35807.1"/>
    <property type="molecule type" value="Genomic_DNA"/>
</dbReference>
<name>A0A3Q8RNT3_9FLAO</name>
<feature type="domain" description="Phosphoadenosine phosphosulphate reductase" evidence="1">
    <location>
        <begin position="6"/>
        <end position="126"/>
    </location>
</feature>
<evidence type="ECO:0000313" key="3">
    <source>
        <dbReference type="Proteomes" id="UP000274593"/>
    </source>
</evidence>
<dbReference type="Pfam" id="PF01507">
    <property type="entry name" value="PAPS_reduct"/>
    <property type="match status" value="1"/>
</dbReference>
<gene>
    <name evidence="2" type="ORF">D6T69_09870</name>
</gene>
<accession>A0A3Q8RNT3</accession>
<dbReference type="Proteomes" id="UP000274593">
    <property type="component" value="Chromosome"/>
</dbReference>
<keyword evidence="3" id="KW-1185">Reference proteome</keyword>
<dbReference type="RefSeq" id="WP_125067569.1">
    <property type="nucleotide sequence ID" value="NZ_CP032548.1"/>
</dbReference>
<dbReference type="GO" id="GO:0003824">
    <property type="term" value="F:catalytic activity"/>
    <property type="evidence" value="ECO:0007669"/>
    <property type="project" value="InterPro"/>
</dbReference>
<dbReference type="PANTHER" id="PTHR43196:SF2">
    <property type="entry name" value="PHOSPHOADENOSINE PHOSPHOSULFATE REDUCTASE"/>
    <property type="match status" value="1"/>
</dbReference>
<proteinExistence type="predicted"/>
<dbReference type="InterPro" id="IPR050128">
    <property type="entry name" value="Sulfate_adenylyltrnsfr_sub2"/>
</dbReference>
<organism evidence="2 3">
    <name type="scientific">Tenacibaculum singaporense</name>
    <dbReference type="NCBI Taxonomy" id="2358479"/>
    <lineage>
        <taxon>Bacteria</taxon>
        <taxon>Pseudomonadati</taxon>
        <taxon>Bacteroidota</taxon>
        <taxon>Flavobacteriia</taxon>
        <taxon>Flavobacteriales</taxon>
        <taxon>Flavobacteriaceae</taxon>
        <taxon>Tenacibaculum</taxon>
    </lineage>
</organism>
<dbReference type="Gene3D" id="3.40.50.620">
    <property type="entry name" value="HUPs"/>
    <property type="match status" value="1"/>
</dbReference>
<evidence type="ECO:0000259" key="1">
    <source>
        <dbReference type="Pfam" id="PF01507"/>
    </source>
</evidence>
<dbReference type="PANTHER" id="PTHR43196">
    <property type="entry name" value="SULFATE ADENYLYLTRANSFERASE SUBUNIT 2"/>
    <property type="match status" value="1"/>
</dbReference>
<dbReference type="InterPro" id="IPR014729">
    <property type="entry name" value="Rossmann-like_a/b/a_fold"/>
</dbReference>
<sequence length="379" mass="44343">MSKIQHVLGISGGKDSAALAIYLKDKYPQFNFTYYFTDTGKELDETYTLIENLEGYLGAKINKLEDEGIKNSGEDPFDFFFKSYRGYLPSPQARWCTAMMKLKPFEKFVGDKPTMSYVGIRGDEQREGYISRQDNIQSIFPFRKNIWSQDVLRKIFDPKNQEQLLGYYSDFYSGNKLDKIVNEFSKPISFNLNYKLQTERIINEKLDGLLNVGIIEFNKSVFKFLKTTNYPISFEEDYPLLENEDNLVRADIFRLLEESGVGIPAYYNKVAYEVDGQKGEYARSRSGCYFCFFQQKIEWIWLYEQHPELFKKAMTYENEDELFTWIQNESLKELINPERIKQIKLDHIKRTGKEKSQGSKLLMDKLIDAEDGACTACFI</sequence>
<dbReference type="AlphaFoldDB" id="A0A3Q8RNT3"/>
<reference evidence="2 3" key="1">
    <citation type="submission" date="2018-09" db="EMBL/GenBank/DDBJ databases">
        <title>Insights into the microbiota of Asian seabass (Lates calcarifer) with tenacibaculosis symptoms and description of sp. nov. Tenacibaculum singaporense.</title>
        <authorList>
            <person name="Miyake S."/>
            <person name="Soh M."/>
            <person name="Azman M.N."/>
            <person name="Ngoh S.Y."/>
            <person name="Orban L."/>
        </authorList>
    </citation>
    <scope>NUCLEOTIDE SEQUENCE [LARGE SCALE GENOMIC DNA]</scope>
    <source>
        <strain evidence="2 3">DSM 106434</strain>
    </source>
</reference>
<dbReference type="SUPFAM" id="SSF52402">
    <property type="entry name" value="Adenine nucleotide alpha hydrolases-like"/>
    <property type="match status" value="1"/>
</dbReference>
<evidence type="ECO:0000313" key="2">
    <source>
        <dbReference type="EMBL" id="AZJ35807.1"/>
    </source>
</evidence>